<evidence type="ECO:0000256" key="7">
    <source>
        <dbReference type="SAM" id="MobiDB-lite"/>
    </source>
</evidence>
<keyword evidence="3" id="KW-0418">Kinase</keyword>
<evidence type="ECO:0000256" key="2">
    <source>
        <dbReference type="ARBA" id="ARBA00022741"/>
    </source>
</evidence>
<evidence type="ECO:0000256" key="3">
    <source>
        <dbReference type="ARBA" id="ARBA00022777"/>
    </source>
</evidence>
<feature type="domain" description="Protein kinase" evidence="8">
    <location>
        <begin position="1"/>
        <end position="317"/>
    </location>
</feature>
<dbReference type="InterPro" id="IPR008271">
    <property type="entry name" value="Ser/Thr_kinase_AS"/>
</dbReference>
<evidence type="ECO:0000256" key="5">
    <source>
        <dbReference type="PROSITE-ProRule" id="PRU10141"/>
    </source>
</evidence>
<evidence type="ECO:0000259" key="8">
    <source>
        <dbReference type="PROSITE" id="PS50011"/>
    </source>
</evidence>
<keyword evidence="10" id="KW-1185">Reference proteome</keyword>
<accession>A0A1Z5RPQ6</accession>
<gene>
    <name evidence="9" type="ORF">SORBI_3004G299300</name>
</gene>
<evidence type="ECO:0000313" key="10">
    <source>
        <dbReference type="Proteomes" id="UP000000768"/>
    </source>
</evidence>
<keyword evidence="4 5" id="KW-0067">ATP-binding</keyword>
<keyword evidence="1" id="KW-0808">Transferase</keyword>
<feature type="binding site" evidence="5">
    <location>
        <position position="149"/>
    </location>
    <ligand>
        <name>ATP</name>
        <dbReference type="ChEBI" id="CHEBI:30616"/>
    </ligand>
</feature>
<feature type="region of interest" description="Disordered" evidence="7">
    <location>
        <begin position="313"/>
        <end position="340"/>
    </location>
</feature>
<feature type="compositionally biased region" description="Low complexity" evidence="7">
    <location>
        <begin position="24"/>
        <end position="34"/>
    </location>
</feature>
<sequence>MSCFRCFSSSRTERGTGEKRREGSASPAAASFPSTVSTGAPSNLTFFSTASSAVGTSHSEDSSAVMRPAASKSSGSGSVSVSSARSIPELYEERGASTLREFGFRELRAATSDFSRLLKVGEGGFGSVYKGVVRLPGGPAGGTVVAIKKLNPNGHQVIYRDFKASNVLLDEKFRAKLSDFGLAREGPSAGDTHVSTAVMGTLGYAAPDYIETGHLTTKSDVWSFGVVLYEILTGRRSMERNRPKNEQKLLEWVRLYPVESKQFSKIIDKRLEGHYSKQGIRKIAKLANSCLAKQRRDRPTMREVVESLKQAMQHKELDGKSGSLGETPPPEQVSGKPTTEDVAVASARRRMLHLAALGENANSIARRRFMLMRTAATTTT</sequence>
<feature type="compositionally biased region" description="Basic and acidic residues" evidence="7">
    <location>
        <begin position="11"/>
        <end position="23"/>
    </location>
</feature>
<dbReference type="Gene3D" id="1.10.510.10">
    <property type="entry name" value="Transferase(Phosphotransferase) domain 1"/>
    <property type="match status" value="1"/>
</dbReference>
<dbReference type="EMBL" id="CM000763">
    <property type="protein sequence ID" value="OQU85742.1"/>
    <property type="molecule type" value="Genomic_DNA"/>
</dbReference>
<dbReference type="Proteomes" id="UP000000768">
    <property type="component" value="Chromosome 4"/>
</dbReference>
<organism evidence="9 10">
    <name type="scientific">Sorghum bicolor</name>
    <name type="common">Sorghum</name>
    <name type="synonym">Sorghum vulgare</name>
    <dbReference type="NCBI Taxonomy" id="4558"/>
    <lineage>
        <taxon>Eukaryota</taxon>
        <taxon>Viridiplantae</taxon>
        <taxon>Streptophyta</taxon>
        <taxon>Embryophyta</taxon>
        <taxon>Tracheophyta</taxon>
        <taxon>Spermatophyta</taxon>
        <taxon>Magnoliopsida</taxon>
        <taxon>Liliopsida</taxon>
        <taxon>Poales</taxon>
        <taxon>Poaceae</taxon>
        <taxon>PACMAD clade</taxon>
        <taxon>Panicoideae</taxon>
        <taxon>Andropogonodae</taxon>
        <taxon>Andropogoneae</taxon>
        <taxon>Sorghinae</taxon>
        <taxon>Sorghum</taxon>
    </lineage>
</organism>
<dbReference type="GO" id="GO:0005524">
    <property type="term" value="F:ATP binding"/>
    <property type="evidence" value="ECO:0007669"/>
    <property type="project" value="UniProtKB-UniRule"/>
</dbReference>
<protein>
    <recommendedName>
        <fullName evidence="8">Protein kinase domain-containing protein</fullName>
    </recommendedName>
</protein>
<evidence type="ECO:0000256" key="4">
    <source>
        <dbReference type="ARBA" id="ARBA00022840"/>
    </source>
</evidence>
<dbReference type="SUPFAM" id="SSF56112">
    <property type="entry name" value="Protein kinase-like (PK-like)"/>
    <property type="match status" value="1"/>
</dbReference>
<dbReference type="GO" id="GO:0004674">
    <property type="term" value="F:protein serine/threonine kinase activity"/>
    <property type="evidence" value="ECO:0007669"/>
    <property type="project" value="UniProtKB-KW"/>
</dbReference>
<comment type="similarity">
    <text evidence="6">Belongs to the protein kinase superfamily.</text>
</comment>
<dbReference type="InterPro" id="IPR050823">
    <property type="entry name" value="Plant_Ser_Thr_Prot_Kinase"/>
</dbReference>
<dbReference type="InterPro" id="IPR000719">
    <property type="entry name" value="Prot_kinase_dom"/>
</dbReference>
<dbReference type="Gramene" id="OQU85742">
    <property type="protein sequence ID" value="OQU85742"/>
    <property type="gene ID" value="SORBI_3004G299300"/>
</dbReference>
<evidence type="ECO:0000256" key="6">
    <source>
        <dbReference type="RuleBase" id="RU000304"/>
    </source>
</evidence>
<name>A0A1Z5RPQ6_SORBI</name>
<dbReference type="PROSITE" id="PS00108">
    <property type="entry name" value="PROTEIN_KINASE_ST"/>
    <property type="match status" value="1"/>
</dbReference>
<dbReference type="InterPro" id="IPR011009">
    <property type="entry name" value="Kinase-like_dom_sf"/>
</dbReference>
<feature type="region of interest" description="Disordered" evidence="7">
    <location>
        <begin position="56"/>
        <end position="81"/>
    </location>
</feature>
<dbReference type="PROSITE" id="PS00107">
    <property type="entry name" value="PROTEIN_KINASE_ATP"/>
    <property type="match status" value="1"/>
</dbReference>
<evidence type="ECO:0000313" key="9">
    <source>
        <dbReference type="EMBL" id="OQU85742.1"/>
    </source>
</evidence>
<proteinExistence type="inferred from homology"/>
<reference evidence="9 10" key="1">
    <citation type="journal article" date="2009" name="Nature">
        <title>The Sorghum bicolor genome and the diversification of grasses.</title>
        <authorList>
            <person name="Paterson A.H."/>
            <person name="Bowers J.E."/>
            <person name="Bruggmann R."/>
            <person name="Dubchak I."/>
            <person name="Grimwood J."/>
            <person name="Gundlach H."/>
            <person name="Haberer G."/>
            <person name="Hellsten U."/>
            <person name="Mitros T."/>
            <person name="Poliakov A."/>
            <person name="Schmutz J."/>
            <person name="Spannagl M."/>
            <person name="Tang H."/>
            <person name="Wang X."/>
            <person name="Wicker T."/>
            <person name="Bharti A.K."/>
            <person name="Chapman J."/>
            <person name="Feltus F.A."/>
            <person name="Gowik U."/>
            <person name="Grigoriev I.V."/>
            <person name="Lyons E."/>
            <person name="Maher C.A."/>
            <person name="Martis M."/>
            <person name="Narechania A."/>
            <person name="Otillar R.P."/>
            <person name="Penning B.W."/>
            <person name="Salamov A.A."/>
            <person name="Wang Y."/>
            <person name="Zhang L."/>
            <person name="Carpita N.C."/>
            <person name="Freeling M."/>
            <person name="Gingle A.R."/>
            <person name="Hash C.T."/>
            <person name="Keller B."/>
            <person name="Klein P."/>
            <person name="Kresovich S."/>
            <person name="McCann M.C."/>
            <person name="Ming R."/>
            <person name="Peterson D.G."/>
            <person name="Mehboob-ur-Rahman"/>
            <person name="Ware D."/>
            <person name="Westhoff P."/>
            <person name="Mayer K.F."/>
            <person name="Messing J."/>
            <person name="Rokhsar D.S."/>
        </authorList>
    </citation>
    <scope>NUCLEOTIDE SEQUENCE [LARGE SCALE GENOMIC DNA]</scope>
    <source>
        <strain evidence="10">cv. BTx623</strain>
    </source>
</reference>
<keyword evidence="6" id="KW-0723">Serine/threonine-protein kinase</keyword>
<dbReference type="PROSITE" id="PS50011">
    <property type="entry name" value="PROTEIN_KINASE_DOM"/>
    <property type="match status" value="1"/>
</dbReference>
<evidence type="ECO:0000256" key="1">
    <source>
        <dbReference type="ARBA" id="ARBA00022679"/>
    </source>
</evidence>
<feature type="region of interest" description="Disordered" evidence="7">
    <location>
        <begin position="1"/>
        <end position="38"/>
    </location>
</feature>
<dbReference type="PANTHER" id="PTHR45621">
    <property type="entry name" value="OS01G0588500 PROTEIN-RELATED"/>
    <property type="match status" value="1"/>
</dbReference>
<reference evidence="10" key="2">
    <citation type="journal article" date="2018" name="Plant J.">
        <title>The Sorghum bicolor reference genome: improved assembly, gene annotations, a transcriptome atlas, and signatures of genome organization.</title>
        <authorList>
            <person name="McCormick R.F."/>
            <person name="Truong S.K."/>
            <person name="Sreedasyam A."/>
            <person name="Jenkins J."/>
            <person name="Shu S."/>
            <person name="Sims D."/>
            <person name="Kennedy M."/>
            <person name="Amirebrahimi M."/>
            <person name="Weers B.D."/>
            <person name="McKinley B."/>
            <person name="Mattison A."/>
            <person name="Morishige D.T."/>
            <person name="Grimwood J."/>
            <person name="Schmutz J."/>
            <person name="Mullet J.E."/>
        </authorList>
    </citation>
    <scope>NUCLEOTIDE SEQUENCE [LARGE SCALE GENOMIC DNA]</scope>
    <source>
        <strain evidence="10">cv. BTx623</strain>
    </source>
</reference>
<keyword evidence="2 5" id="KW-0547">Nucleotide-binding</keyword>
<dbReference type="Pfam" id="PF00069">
    <property type="entry name" value="Pkinase"/>
    <property type="match status" value="1"/>
</dbReference>
<feature type="compositionally biased region" description="Low complexity" evidence="7">
    <location>
        <begin position="69"/>
        <end position="81"/>
    </location>
</feature>
<dbReference type="AlphaFoldDB" id="A0A1Z5RPQ6"/>
<dbReference type="InterPro" id="IPR017441">
    <property type="entry name" value="Protein_kinase_ATP_BS"/>
</dbReference>
<dbReference type="ExpressionAtlas" id="A0A1Z5RPQ6">
    <property type="expression patterns" value="baseline and differential"/>
</dbReference>